<dbReference type="InterPro" id="IPR036388">
    <property type="entry name" value="WH-like_DNA-bd_sf"/>
</dbReference>
<dbReference type="PROSITE" id="PS50110">
    <property type="entry name" value="RESPONSE_REGULATORY"/>
    <property type="match status" value="1"/>
</dbReference>
<proteinExistence type="predicted"/>
<dbReference type="SUPFAM" id="SSF52172">
    <property type="entry name" value="CheY-like"/>
    <property type="match status" value="1"/>
</dbReference>
<dbReference type="InterPro" id="IPR001789">
    <property type="entry name" value="Sig_transdc_resp-reg_receiver"/>
</dbReference>
<evidence type="ECO:0000313" key="10">
    <source>
        <dbReference type="Proteomes" id="UP000198307"/>
    </source>
</evidence>
<evidence type="ECO:0000256" key="3">
    <source>
        <dbReference type="ARBA" id="ARBA00023015"/>
    </source>
</evidence>
<dbReference type="FunFam" id="3.40.50.2300:FF:000018">
    <property type="entry name" value="DNA-binding transcriptional regulator NtrC"/>
    <property type="match status" value="1"/>
</dbReference>
<name>A0A239PXH7_9RHOB</name>
<keyword evidence="5" id="KW-0804">Transcription</keyword>
<dbReference type="GO" id="GO:0000160">
    <property type="term" value="P:phosphorelay signal transduction system"/>
    <property type="evidence" value="ECO:0007669"/>
    <property type="project" value="UniProtKB-KW"/>
</dbReference>
<feature type="domain" description="Response regulatory" evidence="8">
    <location>
        <begin position="9"/>
        <end position="124"/>
    </location>
</feature>
<dbReference type="CDD" id="cd17537">
    <property type="entry name" value="REC_FixJ"/>
    <property type="match status" value="1"/>
</dbReference>
<dbReference type="SMART" id="SM00421">
    <property type="entry name" value="HTH_LUXR"/>
    <property type="match status" value="1"/>
</dbReference>
<dbReference type="Gene3D" id="1.10.10.10">
    <property type="entry name" value="Winged helix-like DNA-binding domain superfamily/Winged helix DNA-binding domain"/>
    <property type="match status" value="1"/>
</dbReference>
<accession>A0A239PXH7</accession>
<dbReference type="PANTHER" id="PTHR44688:SF16">
    <property type="entry name" value="DNA-BINDING TRANSCRIPTIONAL ACTIVATOR DEVR_DOSR"/>
    <property type="match status" value="1"/>
</dbReference>
<keyword evidence="3" id="KW-0805">Transcription regulation</keyword>
<dbReference type="Pfam" id="PF00196">
    <property type="entry name" value="GerE"/>
    <property type="match status" value="1"/>
</dbReference>
<evidence type="ECO:0000256" key="5">
    <source>
        <dbReference type="ARBA" id="ARBA00023163"/>
    </source>
</evidence>
<keyword evidence="10" id="KW-1185">Reference proteome</keyword>
<dbReference type="GO" id="GO:0003677">
    <property type="term" value="F:DNA binding"/>
    <property type="evidence" value="ECO:0007669"/>
    <property type="project" value="UniProtKB-KW"/>
</dbReference>
<dbReference type="Pfam" id="PF00072">
    <property type="entry name" value="Response_reg"/>
    <property type="match status" value="1"/>
</dbReference>
<evidence type="ECO:0000256" key="2">
    <source>
        <dbReference type="ARBA" id="ARBA00023012"/>
    </source>
</evidence>
<feature type="modified residue" description="4-aspartylphosphate" evidence="6">
    <location>
        <position position="59"/>
    </location>
</feature>
<dbReference type="InterPro" id="IPR016032">
    <property type="entry name" value="Sig_transdc_resp-reg_C-effctor"/>
</dbReference>
<keyword evidence="2" id="KW-0902">Two-component regulatory system</keyword>
<feature type="domain" description="HTH luxR-type" evidence="7">
    <location>
        <begin position="140"/>
        <end position="208"/>
    </location>
</feature>
<dbReference type="InterPro" id="IPR011006">
    <property type="entry name" value="CheY-like_superfamily"/>
</dbReference>
<evidence type="ECO:0000256" key="6">
    <source>
        <dbReference type="PROSITE-ProRule" id="PRU00169"/>
    </source>
</evidence>
<dbReference type="SUPFAM" id="SSF46894">
    <property type="entry name" value="C-terminal effector domain of the bipartite response regulators"/>
    <property type="match status" value="1"/>
</dbReference>
<evidence type="ECO:0000313" key="9">
    <source>
        <dbReference type="EMBL" id="SNT75031.1"/>
    </source>
</evidence>
<keyword evidence="1 6" id="KW-0597">Phosphoprotein</keyword>
<dbReference type="PROSITE" id="PS50043">
    <property type="entry name" value="HTH_LUXR_2"/>
    <property type="match status" value="1"/>
</dbReference>
<reference evidence="9 10" key="1">
    <citation type="submission" date="2017-07" db="EMBL/GenBank/DDBJ databases">
        <authorList>
            <person name="Sun Z.S."/>
            <person name="Albrecht U."/>
            <person name="Echele G."/>
            <person name="Lee C.C."/>
        </authorList>
    </citation>
    <scope>NUCLEOTIDE SEQUENCE [LARGE SCALE GENOMIC DNA]</scope>
    <source>
        <strain evidence="9 10">DSM 14827</strain>
    </source>
</reference>
<dbReference type="GO" id="GO:0006355">
    <property type="term" value="P:regulation of DNA-templated transcription"/>
    <property type="evidence" value="ECO:0007669"/>
    <property type="project" value="InterPro"/>
</dbReference>
<organism evidence="9 10">
    <name type="scientific">Paracoccus seriniphilus</name>
    <dbReference type="NCBI Taxonomy" id="184748"/>
    <lineage>
        <taxon>Bacteria</taxon>
        <taxon>Pseudomonadati</taxon>
        <taxon>Pseudomonadota</taxon>
        <taxon>Alphaproteobacteria</taxon>
        <taxon>Rhodobacterales</taxon>
        <taxon>Paracoccaceae</taxon>
        <taxon>Paracoccus</taxon>
    </lineage>
</organism>
<keyword evidence="4" id="KW-0238">DNA-binding</keyword>
<dbReference type="SMART" id="SM00448">
    <property type="entry name" value="REC"/>
    <property type="match status" value="1"/>
</dbReference>
<dbReference type="Gene3D" id="3.40.50.2300">
    <property type="match status" value="1"/>
</dbReference>
<dbReference type="AlphaFoldDB" id="A0A239PXH7"/>
<sequence>MSGTEKNLTVFVVDDDPAVRTSLARALVMRGFTTETFQNAQDFLETYEENPANGCLILDYGMPGMSGLELQEHLNRTGKSLPTIFITGHGGIPESVQAMKAGALDFLEKPFKQSDLIERIHMALHLAEESRSNAQVQIELRSRFERLTPRETEIVDHILANPREISSKEIGRHLDISPRTVDHHRARILEKLDVASVVELIDLARRADYYGRAD</sequence>
<dbReference type="RefSeq" id="WP_089344859.1">
    <property type="nucleotide sequence ID" value="NZ_FZQB01000009.1"/>
</dbReference>
<evidence type="ECO:0000259" key="7">
    <source>
        <dbReference type="PROSITE" id="PS50043"/>
    </source>
</evidence>
<dbReference type="Proteomes" id="UP000198307">
    <property type="component" value="Unassembled WGS sequence"/>
</dbReference>
<evidence type="ECO:0000256" key="4">
    <source>
        <dbReference type="ARBA" id="ARBA00023125"/>
    </source>
</evidence>
<dbReference type="InterPro" id="IPR000792">
    <property type="entry name" value="Tscrpt_reg_LuxR_C"/>
</dbReference>
<dbReference type="OrthoDB" id="9782655at2"/>
<protein>
    <submittedName>
        <fullName evidence="9">Two component transcriptional regulator, LuxR family</fullName>
    </submittedName>
</protein>
<dbReference type="EMBL" id="FZQB01000009">
    <property type="protein sequence ID" value="SNT75031.1"/>
    <property type="molecule type" value="Genomic_DNA"/>
</dbReference>
<dbReference type="PANTHER" id="PTHR44688">
    <property type="entry name" value="DNA-BINDING TRANSCRIPTIONAL ACTIVATOR DEVR_DOSR"/>
    <property type="match status" value="1"/>
</dbReference>
<dbReference type="CDD" id="cd06170">
    <property type="entry name" value="LuxR_C_like"/>
    <property type="match status" value="1"/>
</dbReference>
<evidence type="ECO:0000259" key="8">
    <source>
        <dbReference type="PROSITE" id="PS50110"/>
    </source>
</evidence>
<gene>
    <name evidence="9" type="ORF">SAMN05444959_109112</name>
</gene>
<evidence type="ECO:0000256" key="1">
    <source>
        <dbReference type="ARBA" id="ARBA00022553"/>
    </source>
</evidence>